<dbReference type="AlphaFoldDB" id="A0A6J6CMW5"/>
<dbReference type="PROSITE" id="PS01296">
    <property type="entry name" value="RSMI"/>
    <property type="match status" value="1"/>
</dbReference>
<dbReference type="EMBL" id="CAEZST010000033">
    <property type="protein sequence ID" value="CAB4552475.1"/>
    <property type="molecule type" value="Genomic_DNA"/>
</dbReference>
<dbReference type="FunFam" id="3.30.950.10:FF:000002">
    <property type="entry name" value="Ribosomal RNA small subunit methyltransferase I"/>
    <property type="match status" value="1"/>
</dbReference>
<dbReference type="Gene3D" id="3.30.950.10">
    <property type="entry name" value="Methyltransferase, Cobalt-precorrin-4 Transmethylase, Domain 2"/>
    <property type="match status" value="1"/>
</dbReference>
<protein>
    <submittedName>
        <fullName evidence="7">Unannotated protein</fullName>
    </submittedName>
</protein>
<keyword evidence="1" id="KW-0963">Cytoplasm</keyword>
<evidence type="ECO:0000256" key="4">
    <source>
        <dbReference type="ARBA" id="ARBA00022679"/>
    </source>
</evidence>
<dbReference type="InterPro" id="IPR008189">
    <property type="entry name" value="rRNA_ssu_MeTfrase_I"/>
</dbReference>
<dbReference type="HAMAP" id="MF_01877">
    <property type="entry name" value="16SrRNA_methyltr_I"/>
    <property type="match status" value="1"/>
</dbReference>
<dbReference type="InterPro" id="IPR014777">
    <property type="entry name" value="4pyrrole_Mease_sub1"/>
</dbReference>
<evidence type="ECO:0000313" key="7">
    <source>
        <dbReference type="EMBL" id="CAB4552475.1"/>
    </source>
</evidence>
<dbReference type="CDD" id="cd11648">
    <property type="entry name" value="RsmI"/>
    <property type="match status" value="1"/>
</dbReference>
<keyword evidence="4" id="KW-0808">Transferase</keyword>
<dbReference type="GO" id="GO:0008168">
    <property type="term" value="F:methyltransferase activity"/>
    <property type="evidence" value="ECO:0007669"/>
    <property type="project" value="UniProtKB-KW"/>
</dbReference>
<dbReference type="NCBIfam" id="TIGR00096">
    <property type="entry name" value="16S rRNA (cytidine(1402)-2'-O)-methyltransferase"/>
    <property type="match status" value="1"/>
</dbReference>
<dbReference type="PANTHER" id="PTHR46111">
    <property type="entry name" value="RIBOSOMAL RNA SMALL SUBUNIT METHYLTRANSFERASE I"/>
    <property type="match status" value="1"/>
</dbReference>
<keyword evidence="2" id="KW-0698">rRNA processing</keyword>
<sequence>MLKADQIAGAGKSGKKHWIELKPRLDASLLAVLILAATPIGNLSDASPRLIQAIGSYQHIACEDTRSFKQLASALEVRFQARLYSLNEQNENSKLRELVEIARTENLLVVSDAGMPTISDPGFNLVRACIEEGIEVSIIPGPSSVLAALAISGLPTDRFVFEGFLPRKSGERKAIFRKLASEHRTMVFFEAPHRILESLQDAAEVFGPEHQAVVVRELTKKFEQAKRGTISELISWAETQPKGEMVLLLAGTTPGELDYEELARQAIELAGTGIGLKQAVSEIASSTGASKSVIYERALRLKA</sequence>
<dbReference type="PIRSF" id="PIRSF005917">
    <property type="entry name" value="MTase_YraL"/>
    <property type="match status" value="1"/>
</dbReference>
<evidence type="ECO:0000259" key="6">
    <source>
        <dbReference type="Pfam" id="PF00590"/>
    </source>
</evidence>
<reference evidence="7" key="1">
    <citation type="submission" date="2020-05" db="EMBL/GenBank/DDBJ databases">
        <authorList>
            <person name="Chiriac C."/>
            <person name="Salcher M."/>
            <person name="Ghai R."/>
            <person name="Kavagutti S V."/>
        </authorList>
    </citation>
    <scope>NUCLEOTIDE SEQUENCE</scope>
</reference>
<dbReference type="SUPFAM" id="SSF53790">
    <property type="entry name" value="Tetrapyrrole methylase"/>
    <property type="match status" value="1"/>
</dbReference>
<dbReference type="InterPro" id="IPR035996">
    <property type="entry name" value="4pyrrol_Methylase_sf"/>
</dbReference>
<dbReference type="GO" id="GO:0032259">
    <property type="term" value="P:methylation"/>
    <property type="evidence" value="ECO:0007669"/>
    <property type="project" value="UniProtKB-KW"/>
</dbReference>
<evidence type="ECO:0000256" key="2">
    <source>
        <dbReference type="ARBA" id="ARBA00022552"/>
    </source>
</evidence>
<dbReference type="Gene3D" id="3.40.1010.10">
    <property type="entry name" value="Cobalt-precorrin-4 Transmethylase, Domain 1"/>
    <property type="match status" value="1"/>
</dbReference>
<evidence type="ECO:0000256" key="3">
    <source>
        <dbReference type="ARBA" id="ARBA00022603"/>
    </source>
</evidence>
<dbReference type="InterPro" id="IPR018063">
    <property type="entry name" value="SAM_MeTrfase_RsmI_CS"/>
</dbReference>
<dbReference type="InterPro" id="IPR014776">
    <property type="entry name" value="4pyrrole_Mease_sub2"/>
</dbReference>
<accession>A0A6J6CMW5</accession>
<gene>
    <name evidence="7" type="ORF">UFOPK1503_01150</name>
</gene>
<name>A0A6J6CMW5_9ZZZZ</name>
<organism evidence="7">
    <name type="scientific">freshwater metagenome</name>
    <dbReference type="NCBI Taxonomy" id="449393"/>
    <lineage>
        <taxon>unclassified sequences</taxon>
        <taxon>metagenomes</taxon>
        <taxon>ecological metagenomes</taxon>
    </lineage>
</organism>
<dbReference type="GO" id="GO:0006364">
    <property type="term" value="P:rRNA processing"/>
    <property type="evidence" value="ECO:0007669"/>
    <property type="project" value="UniProtKB-KW"/>
</dbReference>
<dbReference type="Pfam" id="PF00590">
    <property type="entry name" value="TP_methylase"/>
    <property type="match status" value="1"/>
</dbReference>
<evidence type="ECO:0000256" key="5">
    <source>
        <dbReference type="ARBA" id="ARBA00022691"/>
    </source>
</evidence>
<evidence type="ECO:0000256" key="1">
    <source>
        <dbReference type="ARBA" id="ARBA00022490"/>
    </source>
</evidence>
<feature type="domain" description="Tetrapyrrole methylase" evidence="6">
    <location>
        <begin position="33"/>
        <end position="233"/>
    </location>
</feature>
<keyword evidence="3" id="KW-0489">Methyltransferase</keyword>
<proteinExistence type="inferred from homology"/>
<keyword evidence="5" id="KW-0949">S-adenosyl-L-methionine</keyword>
<dbReference type="InterPro" id="IPR000878">
    <property type="entry name" value="4pyrrol_Mease"/>
</dbReference>
<dbReference type="PANTHER" id="PTHR46111:SF1">
    <property type="entry name" value="RIBOSOMAL RNA SMALL SUBUNIT METHYLTRANSFERASE I"/>
    <property type="match status" value="1"/>
</dbReference>